<accession>S2J658</accession>
<keyword evidence="2" id="KW-1185">Reference proteome</keyword>
<dbReference type="Gene3D" id="1.25.40.480">
    <property type="match status" value="1"/>
</dbReference>
<dbReference type="InterPro" id="IPR039685">
    <property type="entry name" value="FANCE"/>
</dbReference>
<reference evidence="2" key="1">
    <citation type="submission" date="2013-05" db="EMBL/GenBank/DDBJ databases">
        <title>The Genome sequence of Mucor circinelloides f. circinelloides 1006PhL.</title>
        <authorList>
            <consortium name="The Broad Institute Genomics Platform"/>
            <person name="Cuomo C."/>
            <person name="Earl A."/>
            <person name="Findley K."/>
            <person name="Lee S.C."/>
            <person name="Walker B."/>
            <person name="Young S."/>
            <person name="Zeng Q."/>
            <person name="Gargeya S."/>
            <person name="Fitzgerald M."/>
            <person name="Haas B."/>
            <person name="Abouelleil A."/>
            <person name="Allen A.W."/>
            <person name="Alvarado L."/>
            <person name="Arachchi H.M."/>
            <person name="Berlin A.M."/>
            <person name="Chapman S.B."/>
            <person name="Gainer-Dewar J."/>
            <person name="Goldberg J."/>
            <person name="Griggs A."/>
            <person name="Gujja S."/>
            <person name="Hansen M."/>
            <person name="Howarth C."/>
            <person name="Imamovic A."/>
            <person name="Ireland A."/>
            <person name="Larimer J."/>
            <person name="McCowan C."/>
            <person name="Murphy C."/>
            <person name="Pearson M."/>
            <person name="Poon T.W."/>
            <person name="Priest M."/>
            <person name="Roberts A."/>
            <person name="Saif S."/>
            <person name="Shea T."/>
            <person name="Sisk P."/>
            <person name="Sykes S."/>
            <person name="Wortman J."/>
            <person name="Nusbaum C."/>
            <person name="Birren B."/>
        </authorList>
    </citation>
    <scope>NUCLEOTIDE SEQUENCE [LARGE SCALE GENOMIC DNA]</scope>
    <source>
        <strain evidence="2">1006PhL</strain>
    </source>
</reference>
<dbReference type="PANTHER" id="PTHR32094:SF5">
    <property type="entry name" value="FANCONI ANEMIA GROUP E PROTEIN"/>
    <property type="match status" value="1"/>
</dbReference>
<dbReference type="OrthoDB" id="2449818at2759"/>
<dbReference type="GO" id="GO:0036297">
    <property type="term" value="P:interstrand cross-link repair"/>
    <property type="evidence" value="ECO:0007669"/>
    <property type="project" value="InterPro"/>
</dbReference>
<dbReference type="OMA" id="CEVINKS"/>
<sequence length="294" mass="32519">MTQHDDPMEEDLPDLAPLIESMAIFSGSSSQIQTQVRVDSLGSLIDLPLAQLKITVSSIDMPSWADDITADLLKEISKADNISSTNAAYLVYAATFDKITALKSNVPRVLMSSIQQLTREEGKCIMDGLLVPLLFQSDLGKPQCEVINKSVTELNPSQRISMLQTILSDGESYFAANTTTNFTCNDNNRNYLRPWNDTVVQIMSTILSAQPLLELDKTHLFDLVQPLQTIVQANPKEKGAMQLLLLLTSKYAQAIIEYHAIDLIEEICQTSTMFLKRAVLGQIASIRKKLAAVV</sequence>
<dbReference type="PANTHER" id="PTHR32094">
    <property type="entry name" value="FANCONI ANEMIA GROUP E PROTEIN"/>
    <property type="match status" value="1"/>
</dbReference>
<protein>
    <submittedName>
        <fullName evidence="1">Uncharacterized protein</fullName>
    </submittedName>
</protein>
<evidence type="ECO:0000313" key="2">
    <source>
        <dbReference type="Proteomes" id="UP000014254"/>
    </source>
</evidence>
<dbReference type="AlphaFoldDB" id="S2J658"/>
<dbReference type="eggNOG" id="ENOG502RW86">
    <property type="taxonomic scope" value="Eukaryota"/>
</dbReference>
<dbReference type="GO" id="GO:0043240">
    <property type="term" value="C:Fanconi anaemia nuclear complex"/>
    <property type="evidence" value="ECO:0007669"/>
    <property type="project" value="InterPro"/>
</dbReference>
<name>S2J658_MUCC1</name>
<dbReference type="InParanoid" id="S2J658"/>
<evidence type="ECO:0000313" key="1">
    <source>
        <dbReference type="EMBL" id="EPB83727.1"/>
    </source>
</evidence>
<dbReference type="Proteomes" id="UP000014254">
    <property type="component" value="Unassembled WGS sequence"/>
</dbReference>
<gene>
    <name evidence="1" type="ORF">HMPREF1544_09521</name>
</gene>
<dbReference type="EMBL" id="KE124061">
    <property type="protein sequence ID" value="EPB83727.1"/>
    <property type="molecule type" value="Genomic_DNA"/>
</dbReference>
<organism evidence="1 2">
    <name type="scientific">Mucor circinelloides f. circinelloides (strain 1006PhL)</name>
    <name type="common">Mucormycosis agent</name>
    <name type="synonym">Calyptromyces circinelloides</name>
    <dbReference type="NCBI Taxonomy" id="1220926"/>
    <lineage>
        <taxon>Eukaryota</taxon>
        <taxon>Fungi</taxon>
        <taxon>Fungi incertae sedis</taxon>
        <taxon>Mucoromycota</taxon>
        <taxon>Mucoromycotina</taxon>
        <taxon>Mucoromycetes</taxon>
        <taxon>Mucorales</taxon>
        <taxon>Mucorineae</taxon>
        <taxon>Mucoraceae</taxon>
        <taxon>Mucor</taxon>
    </lineage>
</organism>
<dbReference type="STRING" id="1220926.S2J658"/>
<dbReference type="VEuPathDB" id="FungiDB:HMPREF1544_09521"/>
<proteinExistence type="predicted"/>